<dbReference type="Gene3D" id="3.40.30.10">
    <property type="entry name" value="Glutaredoxin"/>
    <property type="match status" value="1"/>
</dbReference>
<dbReference type="SUPFAM" id="SSF52833">
    <property type="entry name" value="Thioredoxin-like"/>
    <property type="match status" value="1"/>
</dbReference>
<evidence type="ECO:0000313" key="6">
    <source>
        <dbReference type="Proteomes" id="UP001500359"/>
    </source>
</evidence>
<evidence type="ECO:0000256" key="1">
    <source>
        <dbReference type="ARBA" id="ARBA00007198"/>
    </source>
</evidence>
<dbReference type="PROSITE" id="PS51353">
    <property type="entry name" value="ARSC"/>
    <property type="match status" value="1"/>
</dbReference>
<comment type="similarity">
    <text evidence="1 3 4">Belongs to the ArsC family.</text>
</comment>
<dbReference type="Pfam" id="PF03960">
    <property type="entry name" value="ArsC"/>
    <property type="match status" value="1"/>
</dbReference>
<comment type="catalytic activity">
    <reaction evidence="4">
        <text>[glutaredoxin]-dithiol + arsenate + glutathione + H(+) = glutathionyl-S-S-[glutaredoxin] + arsenite + H2O</text>
        <dbReference type="Rhea" id="RHEA:22016"/>
        <dbReference type="Rhea" id="RHEA-COMP:10729"/>
        <dbReference type="Rhea" id="RHEA-COMP:17668"/>
        <dbReference type="ChEBI" id="CHEBI:15377"/>
        <dbReference type="ChEBI" id="CHEBI:15378"/>
        <dbReference type="ChEBI" id="CHEBI:29242"/>
        <dbReference type="ChEBI" id="CHEBI:29950"/>
        <dbReference type="ChEBI" id="CHEBI:48597"/>
        <dbReference type="ChEBI" id="CHEBI:57925"/>
        <dbReference type="ChEBI" id="CHEBI:146199"/>
        <dbReference type="EC" id="1.20.4.1"/>
    </reaction>
</comment>
<evidence type="ECO:0000256" key="4">
    <source>
        <dbReference type="RuleBase" id="RU362029"/>
    </source>
</evidence>
<reference evidence="6" key="1">
    <citation type="journal article" date="2019" name="Int. J. Syst. Evol. Microbiol.">
        <title>The Global Catalogue of Microorganisms (GCM) 10K type strain sequencing project: providing services to taxonomists for standard genome sequencing and annotation.</title>
        <authorList>
            <consortium name="The Broad Institute Genomics Platform"/>
            <consortium name="The Broad Institute Genome Sequencing Center for Infectious Disease"/>
            <person name="Wu L."/>
            <person name="Ma J."/>
        </authorList>
    </citation>
    <scope>NUCLEOTIDE SEQUENCE [LARGE SCALE GENOMIC DNA]</scope>
    <source>
        <strain evidence="6">JCM 15896</strain>
    </source>
</reference>
<dbReference type="InterPro" id="IPR006659">
    <property type="entry name" value="Arsenate_reductase"/>
</dbReference>
<dbReference type="PANTHER" id="PTHR30041">
    <property type="entry name" value="ARSENATE REDUCTASE"/>
    <property type="match status" value="1"/>
</dbReference>
<name>A0ABP3WPR4_9ALTE</name>
<keyword evidence="6" id="KW-1185">Reference proteome</keyword>
<organism evidence="5 6">
    <name type="scientific">Aliiglaciecola litoralis</name>
    <dbReference type="NCBI Taxonomy" id="582857"/>
    <lineage>
        <taxon>Bacteria</taxon>
        <taxon>Pseudomonadati</taxon>
        <taxon>Pseudomonadota</taxon>
        <taxon>Gammaproteobacteria</taxon>
        <taxon>Alteromonadales</taxon>
        <taxon>Alteromonadaceae</taxon>
        <taxon>Aliiglaciecola</taxon>
    </lineage>
</organism>
<proteinExistence type="inferred from homology"/>
<protein>
    <recommendedName>
        <fullName evidence="4">Arsenate reductase</fullName>
        <ecNumber evidence="4">1.20.4.1</ecNumber>
    </recommendedName>
</protein>
<dbReference type="Proteomes" id="UP001500359">
    <property type="component" value="Unassembled WGS sequence"/>
</dbReference>
<dbReference type="PANTHER" id="PTHR30041:SF4">
    <property type="entry name" value="ARSENATE REDUCTASE"/>
    <property type="match status" value="1"/>
</dbReference>
<evidence type="ECO:0000256" key="3">
    <source>
        <dbReference type="PROSITE-ProRule" id="PRU01282"/>
    </source>
</evidence>
<dbReference type="NCBIfam" id="TIGR00014">
    <property type="entry name" value="arsC"/>
    <property type="match status" value="1"/>
</dbReference>
<evidence type="ECO:0000256" key="2">
    <source>
        <dbReference type="ARBA" id="ARBA00023002"/>
    </source>
</evidence>
<dbReference type="EMBL" id="BAAAFD010000001">
    <property type="protein sequence ID" value="GAA0852453.1"/>
    <property type="molecule type" value="Genomic_DNA"/>
</dbReference>
<comment type="caution">
    <text evidence="5">The sequence shown here is derived from an EMBL/GenBank/DDBJ whole genome shotgun (WGS) entry which is preliminary data.</text>
</comment>
<dbReference type="InterPro" id="IPR006660">
    <property type="entry name" value="Arsenate_reductase-like"/>
</dbReference>
<gene>
    <name evidence="5" type="primary">arsC</name>
    <name evidence="5" type="ORF">GCM10009114_02450</name>
</gene>
<dbReference type="InterPro" id="IPR036249">
    <property type="entry name" value="Thioredoxin-like_sf"/>
</dbReference>
<evidence type="ECO:0000313" key="5">
    <source>
        <dbReference type="EMBL" id="GAA0852453.1"/>
    </source>
</evidence>
<dbReference type="RefSeq" id="WP_343855797.1">
    <property type="nucleotide sequence ID" value="NZ_BAAAFD010000001.1"/>
</dbReference>
<sequence>MQNLHIYHNPRCSKSRQTLALLVDRNLQPDIIEYLKTPPSVEQLKQLMDQLGITDPRAMMRKKEAEYIENNLSDPSLTDNQLLKAMEQMPKLLERPIVVNGDKARIGRPPESVLEII</sequence>
<accession>A0ABP3WPR4</accession>
<dbReference type="CDD" id="cd03034">
    <property type="entry name" value="ArsC_ArsC"/>
    <property type="match status" value="1"/>
</dbReference>
<keyword evidence="2 4" id="KW-0560">Oxidoreductase</keyword>
<dbReference type="EC" id="1.20.4.1" evidence="4"/>